<name>A0ACB9ALB0_CICIN</name>
<evidence type="ECO:0000313" key="2">
    <source>
        <dbReference type="Proteomes" id="UP001055811"/>
    </source>
</evidence>
<evidence type="ECO:0000313" key="1">
    <source>
        <dbReference type="EMBL" id="KAI3710720.1"/>
    </source>
</evidence>
<reference evidence="2" key="1">
    <citation type="journal article" date="2022" name="Mol. Ecol. Resour.">
        <title>The genomes of chicory, endive, great burdock and yacon provide insights into Asteraceae palaeo-polyploidization history and plant inulin production.</title>
        <authorList>
            <person name="Fan W."/>
            <person name="Wang S."/>
            <person name="Wang H."/>
            <person name="Wang A."/>
            <person name="Jiang F."/>
            <person name="Liu H."/>
            <person name="Zhao H."/>
            <person name="Xu D."/>
            <person name="Zhang Y."/>
        </authorList>
    </citation>
    <scope>NUCLEOTIDE SEQUENCE [LARGE SCALE GENOMIC DNA]</scope>
    <source>
        <strain evidence="2">cv. Punajuju</strain>
    </source>
</reference>
<organism evidence="1 2">
    <name type="scientific">Cichorium intybus</name>
    <name type="common">Chicory</name>
    <dbReference type="NCBI Taxonomy" id="13427"/>
    <lineage>
        <taxon>Eukaryota</taxon>
        <taxon>Viridiplantae</taxon>
        <taxon>Streptophyta</taxon>
        <taxon>Embryophyta</taxon>
        <taxon>Tracheophyta</taxon>
        <taxon>Spermatophyta</taxon>
        <taxon>Magnoliopsida</taxon>
        <taxon>eudicotyledons</taxon>
        <taxon>Gunneridae</taxon>
        <taxon>Pentapetalae</taxon>
        <taxon>asterids</taxon>
        <taxon>campanulids</taxon>
        <taxon>Asterales</taxon>
        <taxon>Asteraceae</taxon>
        <taxon>Cichorioideae</taxon>
        <taxon>Cichorieae</taxon>
        <taxon>Cichoriinae</taxon>
        <taxon>Cichorium</taxon>
    </lineage>
</organism>
<dbReference type="EMBL" id="CM042015">
    <property type="protein sequence ID" value="KAI3710720.1"/>
    <property type="molecule type" value="Genomic_DNA"/>
</dbReference>
<keyword evidence="2" id="KW-1185">Reference proteome</keyword>
<protein>
    <submittedName>
        <fullName evidence="1">Uncharacterized protein</fullName>
    </submittedName>
</protein>
<sequence>MKNSNFKVFVDLGLSDSVILLLDFLVLLLDSLRISVLEFLVIQFLGGFRIRKTNEPPMNKASYYQPDEEDGSNLEKTENETSI</sequence>
<dbReference type="Proteomes" id="UP001055811">
    <property type="component" value="Linkage Group LG07"/>
</dbReference>
<reference evidence="1 2" key="2">
    <citation type="journal article" date="2022" name="Mol. Ecol. Resour.">
        <title>The genomes of chicory, endive, great burdock and yacon provide insights into Asteraceae paleo-polyploidization history and plant inulin production.</title>
        <authorList>
            <person name="Fan W."/>
            <person name="Wang S."/>
            <person name="Wang H."/>
            <person name="Wang A."/>
            <person name="Jiang F."/>
            <person name="Liu H."/>
            <person name="Zhao H."/>
            <person name="Xu D."/>
            <person name="Zhang Y."/>
        </authorList>
    </citation>
    <scope>NUCLEOTIDE SEQUENCE [LARGE SCALE GENOMIC DNA]</scope>
    <source>
        <strain evidence="2">cv. Punajuju</strain>
        <tissue evidence="1">Leaves</tissue>
    </source>
</reference>
<gene>
    <name evidence="1" type="ORF">L2E82_40510</name>
</gene>
<comment type="caution">
    <text evidence="1">The sequence shown here is derived from an EMBL/GenBank/DDBJ whole genome shotgun (WGS) entry which is preliminary data.</text>
</comment>
<accession>A0ACB9ALB0</accession>
<proteinExistence type="predicted"/>